<dbReference type="Pfam" id="PF08284">
    <property type="entry name" value="RVP_2"/>
    <property type="match status" value="1"/>
</dbReference>
<keyword evidence="3" id="KW-0548">Nucleotidyltransferase</keyword>
<accession>A0A6L2NBL6</accession>
<feature type="compositionally biased region" description="Acidic residues" evidence="1">
    <location>
        <begin position="565"/>
        <end position="592"/>
    </location>
</feature>
<proteinExistence type="predicted"/>
<organism evidence="3">
    <name type="scientific">Tanacetum cinerariifolium</name>
    <name type="common">Dalmatian daisy</name>
    <name type="synonym">Chrysanthemum cinerariifolium</name>
    <dbReference type="NCBI Taxonomy" id="118510"/>
    <lineage>
        <taxon>Eukaryota</taxon>
        <taxon>Viridiplantae</taxon>
        <taxon>Streptophyta</taxon>
        <taxon>Embryophyta</taxon>
        <taxon>Tracheophyta</taxon>
        <taxon>Spermatophyta</taxon>
        <taxon>Magnoliopsida</taxon>
        <taxon>eudicotyledons</taxon>
        <taxon>Gunneridae</taxon>
        <taxon>Pentapetalae</taxon>
        <taxon>asterids</taxon>
        <taxon>campanulids</taxon>
        <taxon>Asterales</taxon>
        <taxon>Asteraceae</taxon>
        <taxon>Asteroideae</taxon>
        <taxon>Anthemideae</taxon>
        <taxon>Anthemidinae</taxon>
        <taxon>Tanacetum</taxon>
    </lineage>
</organism>
<dbReference type="SUPFAM" id="SSF50630">
    <property type="entry name" value="Acid proteases"/>
    <property type="match status" value="1"/>
</dbReference>
<dbReference type="Gene3D" id="1.10.340.70">
    <property type="match status" value="1"/>
</dbReference>
<evidence type="ECO:0000256" key="1">
    <source>
        <dbReference type="SAM" id="MobiDB-lite"/>
    </source>
</evidence>
<dbReference type="EMBL" id="BKCJ010008568">
    <property type="protein sequence ID" value="GEU82877.1"/>
    <property type="molecule type" value="Genomic_DNA"/>
</dbReference>
<dbReference type="InterPro" id="IPR012337">
    <property type="entry name" value="RNaseH-like_sf"/>
</dbReference>
<evidence type="ECO:0000259" key="2">
    <source>
        <dbReference type="Pfam" id="PF17921"/>
    </source>
</evidence>
<protein>
    <submittedName>
        <fullName evidence="3">Reverse transcriptase domain-containing protein</fullName>
    </submittedName>
</protein>
<dbReference type="PANTHER" id="PTHR15503">
    <property type="entry name" value="LDOC1 RELATED"/>
    <property type="match status" value="1"/>
</dbReference>
<feature type="region of interest" description="Disordered" evidence="1">
    <location>
        <begin position="466"/>
        <end position="500"/>
    </location>
</feature>
<dbReference type="SUPFAM" id="SSF56672">
    <property type="entry name" value="DNA/RNA polymerases"/>
    <property type="match status" value="1"/>
</dbReference>
<feature type="domain" description="Integrase zinc-binding" evidence="2">
    <location>
        <begin position="320"/>
        <end position="363"/>
    </location>
</feature>
<dbReference type="InterPro" id="IPR043502">
    <property type="entry name" value="DNA/RNA_pol_sf"/>
</dbReference>
<gene>
    <name evidence="3" type="ORF">Tci_054855</name>
</gene>
<feature type="region of interest" description="Disordered" evidence="1">
    <location>
        <begin position="539"/>
        <end position="595"/>
    </location>
</feature>
<dbReference type="InterPro" id="IPR021109">
    <property type="entry name" value="Peptidase_aspartic_dom_sf"/>
</dbReference>
<dbReference type="GO" id="GO:0003676">
    <property type="term" value="F:nucleic acid binding"/>
    <property type="evidence" value="ECO:0007669"/>
    <property type="project" value="InterPro"/>
</dbReference>
<dbReference type="AlphaFoldDB" id="A0A6L2NBL6"/>
<dbReference type="Gene3D" id="2.40.70.10">
    <property type="entry name" value="Acid Proteases"/>
    <property type="match status" value="1"/>
</dbReference>
<dbReference type="Gene3D" id="3.30.420.10">
    <property type="entry name" value="Ribonuclease H-like superfamily/Ribonuclease H"/>
    <property type="match status" value="1"/>
</dbReference>
<evidence type="ECO:0000313" key="3">
    <source>
        <dbReference type="EMBL" id="GEU82877.1"/>
    </source>
</evidence>
<dbReference type="SUPFAM" id="SSF53098">
    <property type="entry name" value="Ribonuclease H-like"/>
    <property type="match status" value="1"/>
</dbReference>
<feature type="compositionally biased region" description="Acidic residues" evidence="1">
    <location>
        <begin position="540"/>
        <end position="553"/>
    </location>
</feature>
<comment type="caution">
    <text evidence="3">The sequence shown here is derived from an EMBL/GenBank/DDBJ whole genome shotgun (WGS) entry which is preliminary data.</text>
</comment>
<keyword evidence="3" id="KW-0695">RNA-directed DNA polymerase</keyword>
<dbReference type="InterPro" id="IPR032567">
    <property type="entry name" value="RTL1-rel"/>
</dbReference>
<dbReference type="PANTHER" id="PTHR15503:SF45">
    <property type="entry name" value="RNA-DIRECTED DNA POLYMERASE HOMOLOG"/>
    <property type="match status" value="1"/>
</dbReference>
<dbReference type="Pfam" id="PF17921">
    <property type="entry name" value="Integrase_H2C2"/>
    <property type="match status" value="1"/>
</dbReference>
<name>A0A6L2NBL6_TANCI</name>
<dbReference type="GO" id="GO:0003964">
    <property type="term" value="F:RNA-directed DNA polymerase activity"/>
    <property type="evidence" value="ECO:0007669"/>
    <property type="project" value="UniProtKB-KW"/>
</dbReference>
<dbReference type="InterPro" id="IPR041588">
    <property type="entry name" value="Integrase_H2C2"/>
</dbReference>
<keyword evidence="3" id="KW-0808">Transferase</keyword>
<sequence>MVKAYKNAVAVPTTQRALVVNQRVPTCFKCVRHVHYRNECPKLKIQNRGNKARKKNDEARGKAYVLGGREDNPNSNVVTGTFLLNNHYASMLFDSGADQSFVSTTFNTSLYITPNTLDVSYVVELAYERISETNTVLRGSTLGLLGHPFNIDLMPAELGSFDVIIGMDWLANHHAKETEDKSKEKRLEDVPIIRDFPEVFLENLPRLPPMRQVEFQIDLVPAFRTRYSHYEFQVMSFGLTNAPTSEEEYTEHLKLILELLKKEEMYAKFKKWKFWLSKVKARREKNYGTKDLCGMIKNLELRTDGMLCLRNRSWIPCFGNLRTLIMHESHKSKYSIHPRSDKMYQDLKKLYWWPNMKAEIDTYENITMDSVTKLPRTSSGQDAIWVIVDRLAKSAHFLPMKETSLMEKLTRQYLKEVVSRHGVPVLIISDRDMVVSSSDFTVTNTSISSEDVSFWGIRFFGMEQPDSPEAAPQSLIQTPPVPQDEDEREPMSIQPHDPDYVPEPMYPEYIPLEDEHVLLSEEQPLPHVVSPTVELPEYVAESDPEEYEDDETEYGPVDYPMDREMMDDDNGESSGDDADDEDVDEKDEEEEEHFVSADSAIVLPTTVISLPPEAKVERLLAMSIPPPSLLASLSPPSVRERLARCTALSVCPSPPPVPSPLLPSSWCLTQIQTLRLASTQVLSEVVTAALPSLPLPPPLYIPPLVDRRDDIPETEIPPRKRLCLSTLGSRYKIRESSTTRSTEGQGTNYGFVSTLDAEARRQGIGEVNTSVAELAGLHKHDTHDLYDLLEDAQDSRTRISQRVAMDSQRVDLLMEDMIAYQETILIMEEETYAA</sequence>
<dbReference type="InterPro" id="IPR036397">
    <property type="entry name" value="RNaseH_sf"/>
</dbReference>
<reference evidence="3" key="1">
    <citation type="journal article" date="2019" name="Sci. Rep.">
        <title>Draft genome of Tanacetum cinerariifolium, the natural source of mosquito coil.</title>
        <authorList>
            <person name="Yamashiro T."/>
            <person name="Shiraishi A."/>
            <person name="Satake H."/>
            <person name="Nakayama K."/>
        </authorList>
    </citation>
    <scope>NUCLEOTIDE SEQUENCE</scope>
</reference>
<dbReference type="CDD" id="cd00303">
    <property type="entry name" value="retropepsin_like"/>
    <property type="match status" value="1"/>
</dbReference>